<reference evidence="2 3" key="1">
    <citation type="journal article" date="2016" name="Mol. Biol. Evol.">
        <title>Comparative Genomics of Early-Diverging Mushroom-Forming Fungi Provides Insights into the Origins of Lignocellulose Decay Capabilities.</title>
        <authorList>
            <person name="Nagy L.G."/>
            <person name="Riley R."/>
            <person name="Tritt A."/>
            <person name="Adam C."/>
            <person name="Daum C."/>
            <person name="Floudas D."/>
            <person name="Sun H."/>
            <person name="Yadav J.S."/>
            <person name="Pangilinan J."/>
            <person name="Larsson K.H."/>
            <person name="Matsuura K."/>
            <person name="Barry K."/>
            <person name="Labutti K."/>
            <person name="Kuo R."/>
            <person name="Ohm R.A."/>
            <person name="Bhattacharya S.S."/>
            <person name="Shirouzu T."/>
            <person name="Yoshinaga Y."/>
            <person name="Martin F.M."/>
            <person name="Grigoriev I.V."/>
            <person name="Hibbett D.S."/>
        </authorList>
    </citation>
    <scope>NUCLEOTIDE SEQUENCE [LARGE SCALE GENOMIC DNA]</scope>
    <source>
        <strain evidence="2 3">HHB12029</strain>
    </source>
</reference>
<evidence type="ECO:0000313" key="2">
    <source>
        <dbReference type="EMBL" id="KZV95088.1"/>
    </source>
</evidence>
<sequence length="102" mass="10749">MPHRAASSLSGRGGCVNEGPEDAHLARPPVVLNIPTPSLHPTLSSSVPPSPVLSPSRTPSLSRTPAPHAPSHRILPCTPLYVFRPVLTRPVTLLHPSSPRAP</sequence>
<keyword evidence="3" id="KW-1185">Reference proteome</keyword>
<dbReference type="Proteomes" id="UP000077266">
    <property type="component" value="Unassembled WGS sequence"/>
</dbReference>
<evidence type="ECO:0000256" key="1">
    <source>
        <dbReference type="SAM" id="MobiDB-lite"/>
    </source>
</evidence>
<dbReference type="EMBL" id="KV425963">
    <property type="protein sequence ID" value="KZV95088.1"/>
    <property type="molecule type" value="Genomic_DNA"/>
</dbReference>
<dbReference type="AlphaFoldDB" id="A0A165JN31"/>
<evidence type="ECO:0000313" key="3">
    <source>
        <dbReference type="Proteomes" id="UP000077266"/>
    </source>
</evidence>
<gene>
    <name evidence="2" type="ORF">EXIGLDRAFT_490392</name>
</gene>
<protein>
    <submittedName>
        <fullName evidence="2">Uncharacterized protein</fullName>
    </submittedName>
</protein>
<name>A0A165JN31_EXIGL</name>
<feature type="compositionally biased region" description="Low complexity" evidence="1">
    <location>
        <begin position="35"/>
        <end position="65"/>
    </location>
</feature>
<organism evidence="2 3">
    <name type="scientific">Exidia glandulosa HHB12029</name>
    <dbReference type="NCBI Taxonomy" id="1314781"/>
    <lineage>
        <taxon>Eukaryota</taxon>
        <taxon>Fungi</taxon>
        <taxon>Dikarya</taxon>
        <taxon>Basidiomycota</taxon>
        <taxon>Agaricomycotina</taxon>
        <taxon>Agaricomycetes</taxon>
        <taxon>Auriculariales</taxon>
        <taxon>Exidiaceae</taxon>
        <taxon>Exidia</taxon>
    </lineage>
</organism>
<feature type="region of interest" description="Disordered" evidence="1">
    <location>
        <begin position="1"/>
        <end position="74"/>
    </location>
</feature>
<dbReference type="InParanoid" id="A0A165JN31"/>
<accession>A0A165JN31</accession>
<proteinExistence type="predicted"/>